<gene>
    <name evidence="2" type="ORF">Tcan_00823</name>
</gene>
<evidence type="ECO:0000313" key="2">
    <source>
        <dbReference type="EMBL" id="KHN74202.1"/>
    </source>
</evidence>
<name>A0A0B2UYP1_TOXCA</name>
<keyword evidence="1" id="KW-1133">Transmembrane helix</keyword>
<keyword evidence="1" id="KW-0472">Membrane</keyword>
<dbReference type="Proteomes" id="UP000031036">
    <property type="component" value="Unassembled WGS sequence"/>
</dbReference>
<reference evidence="2 3" key="1">
    <citation type="submission" date="2014-11" db="EMBL/GenBank/DDBJ databases">
        <title>Genetic blueprint of the zoonotic pathogen Toxocara canis.</title>
        <authorList>
            <person name="Zhu X.-Q."/>
            <person name="Korhonen P.K."/>
            <person name="Cai H."/>
            <person name="Young N.D."/>
            <person name="Nejsum P."/>
            <person name="von Samson-Himmelstjerna G."/>
            <person name="Boag P.R."/>
            <person name="Tan P."/>
            <person name="Li Q."/>
            <person name="Min J."/>
            <person name="Yang Y."/>
            <person name="Wang X."/>
            <person name="Fang X."/>
            <person name="Hall R.S."/>
            <person name="Hofmann A."/>
            <person name="Sternberg P.W."/>
            <person name="Jex A.R."/>
            <person name="Gasser R.B."/>
        </authorList>
    </citation>
    <scope>NUCLEOTIDE SEQUENCE [LARGE SCALE GENOMIC DNA]</scope>
    <source>
        <strain evidence="2">PN_DK_2014</strain>
    </source>
</reference>
<dbReference type="AlphaFoldDB" id="A0A0B2UYP1"/>
<comment type="caution">
    <text evidence="2">The sequence shown here is derived from an EMBL/GenBank/DDBJ whole genome shotgun (WGS) entry which is preliminary data.</text>
</comment>
<dbReference type="EMBL" id="JPKZ01002958">
    <property type="protein sequence ID" value="KHN74202.1"/>
    <property type="molecule type" value="Genomic_DNA"/>
</dbReference>
<proteinExistence type="predicted"/>
<feature type="non-terminal residue" evidence="2">
    <location>
        <position position="100"/>
    </location>
</feature>
<evidence type="ECO:0000256" key="1">
    <source>
        <dbReference type="SAM" id="Phobius"/>
    </source>
</evidence>
<sequence>MTIHPVDDVFAFAPYILPYILLTCLLPVRLNSSSSTLKSNLGWDLRLRIAKPFESLIEEDARFGGCAAACKTSRQSACSQCCVCLLSTSTCMTSDHRRSR</sequence>
<evidence type="ECO:0000313" key="3">
    <source>
        <dbReference type="Proteomes" id="UP000031036"/>
    </source>
</evidence>
<protein>
    <submittedName>
        <fullName evidence="2">Uncharacterized protein</fullName>
    </submittedName>
</protein>
<accession>A0A0B2UYP1</accession>
<keyword evidence="3" id="KW-1185">Reference proteome</keyword>
<keyword evidence="1" id="KW-0812">Transmembrane</keyword>
<feature type="transmembrane region" description="Helical" evidence="1">
    <location>
        <begin position="12"/>
        <end position="30"/>
    </location>
</feature>
<organism evidence="2 3">
    <name type="scientific">Toxocara canis</name>
    <name type="common">Canine roundworm</name>
    <dbReference type="NCBI Taxonomy" id="6265"/>
    <lineage>
        <taxon>Eukaryota</taxon>
        <taxon>Metazoa</taxon>
        <taxon>Ecdysozoa</taxon>
        <taxon>Nematoda</taxon>
        <taxon>Chromadorea</taxon>
        <taxon>Rhabditida</taxon>
        <taxon>Spirurina</taxon>
        <taxon>Ascaridomorpha</taxon>
        <taxon>Ascaridoidea</taxon>
        <taxon>Toxocaridae</taxon>
        <taxon>Toxocara</taxon>
    </lineage>
</organism>